<evidence type="ECO:0000313" key="5">
    <source>
        <dbReference type="Proteomes" id="UP000320839"/>
    </source>
</evidence>
<protein>
    <recommendedName>
        <fullName evidence="6">Carboxypeptidase regulatory-like domain-containing protein</fullName>
    </recommendedName>
</protein>
<dbReference type="OrthoDB" id="285633at2"/>
<feature type="chain" id="PRO_5044617242" description="Carboxypeptidase regulatory-like domain-containing protein" evidence="1">
    <location>
        <begin position="20"/>
        <end position="155"/>
    </location>
</feature>
<organism evidence="3 5">
    <name type="scientific">Gimesia panareensis</name>
    <dbReference type="NCBI Taxonomy" id="2527978"/>
    <lineage>
        <taxon>Bacteria</taxon>
        <taxon>Pseudomonadati</taxon>
        <taxon>Planctomycetota</taxon>
        <taxon>Planctomycetia</taxon>
        <taxon>Planctomycetales</taxon>
        <taxon>Planctomycetaceae</taxon>
        <taxon>Gimesia</taxon>
    </lineage>
</organism>
<feature type="signal peptide" evidence="1">
    <location>
        <begin position="1"/>
        <end position="19"/>
    </location>
</feature>
<dbReference type="RefSeq" id="WP_145449247.1">
    <property type="nucleotide sequence ID" value="NZ_CP036317.1"/>
</dbReference>
<evidence type="ECO:0000313" key="2">
    <source>
        <dbReference type="EMBL" id="QDT27128.1"/>
    </source>
</evidence>
<evidence type="ECO:0008006" key="6">
    <source>
        <dbReference type="Google" id="ProtNLM"/>
    </source>
</evidence>
<gene>
    <name evidence="2" type="ORF">Enr10x_24420</name>
    <name evidence="3" type="ORF">Pan153_13220</name>
</gene>
<evidence type="ECO:0000313" key="3">
    <source>
        <dbReference type="EMBL" id="QDV16691.1"/>
    </source>
</evidence>
<keyword evidence="4" id="KW-1185">Reference proteome</keyword>
<dbReference type="AlphaFoldDB" id="A0A518FK21"/>
<name>A0A518FK21_9PLAN</name>
<dbReference type="EMBL" id="CP037421">
    <property type="protein sequence ID" value="QDT27128.1"/>
    <property type="molecule type" value="Genomic_DNA"/>
</dbReference>
<proteinExistence type="predicted"/>
<sequence precursor="true">MQSSKLALCLLCIFGLALSGCGSEESNLPELTPVKGTITVNGDPAAGVTIILYPQQGAAGNTPQDTAFGISDDNGHFTIQHRSGAEGVEPGEYSVTFSKMVMPDGSPMEKGAEPAAVGAKEMLPQQYTNPQYTKEKITVQKPQDTYDFELKARKT</sequence>
<dbReference type="Proteomes" id="UP000315647">
    <property type="component" value="Chromosome"/>
</dbReference>
<dbReference type="PROSITE" id="PS51257">
    <property type="entry name" value="PROKAR_LIPOPROTEIN"/>
    <property type="match status" value="1"/>
</dbReference>
<dbReference type="Proteomes" id="UP000320839">
    <property type="component" value="Chromosome"/>
</dbReference>
<evidence type="ECO:0000256" key="1">
    <source>
        <dbReference type="SAM" id="SignalP"/>
    </source>
</evidence>
<dbReference type="EMBL" id="CP036317">
    <property type="protein sequence ID" value="QDV16691.1"/>
    <property type="molecule type" value="Genomic_DNA"/>
</dbReference>
<accession>A0A518FK21</accession>
<evidence type="ECO:0000313" key="4">
    <source>
        <dbReference type="Proteomes" id="UP000315647"/>
    </source>
</evidence>
<reference evidence="3 5" key="1">
    <citation type="submission" date="2019-02" db="EMBL/GenBank/DDBJ databases">
        <title>Deep-cultivation of Planctomycetes and their phenomic and genomic characterization uncovers novel biology.</title>
        <authorList>
            <person name="Wiegand S."/>
            <person name="Jogler M."/>
            <person name="Boedeker C."/>
            <person name="Pinto D."/>
            <person name="Vollmers J."/>
            <person name="Rivas-Marin E."/>
            <person name="Kohn T."/>
            <person name="Peeters S.H."/>
            <person name="Heuer A."/>
            <person name="Rast P."/>
            <person name="Oberbeckmann S."/>
            <person name="Bunk B."/>
            <person name="Jeske O."/>
            <person name="Meyerdierks A."/>
            <person name="Storesund J.E."/>
            <person name="Kallscheuer N."/>
            <person name="Luecker S."/>
            <person name="Lage O.M."/>
            <person name="Pohl T."/>
            <person name="Merkel B.J."/>
            <person name="Hornburger P."/>
            <person name="Mueller R.-W."/>
            <person name="Bruemmer F."/>
            <person name="Labrenz M."/>
            <person name="Spormann A.M."/>
            <person name="Op den Camp H."/>
            <person name="Overmann J."/>
            <person name="Amann R."/>
            <person name="Jetten M.S.M."/>
            <person name="Mascher T."/>
            <person name="Medema M.H."/>
            <person name="Devos D.P."/>
            <person name="Kaster A.-K."/>
            <person name="Ovreas L."/>
            <person name="Rohde M."/>
            <person name="Galperin M.Y."/>
            <person name="Jogler C."/>
        </authorList>
    </citation>
    <scope>NUCLEOTIDE SEQUENCE [LARGE SCALE GENOMIC DNA]</scope>
    <source>
        <strain evidence="2 4">Enr10</strain>
        <strain evidence="3 5">Pan153</strain>
    </source>
</reference>
<accession>A0A517Q696</accession>
<keyword evidence="1" id="KW-0732">Signal</keyword>